<proteinExistence type="predicted"/>
<protein>
    <submittedName>
        <fullName evidence="1">Uncharacterized protein</fullName>
    </submittedName>
</protein>
<sequence length="97" mass="10774">MTVHASDLWRCSQSDRYVIWLPLRTGMSFEGAARRAHELVLAGHQGLGDVICAPDTQLALESHPGSRWQLYGESIASVSEALRRFENRNNVEVTGHG</sequence>
<dbReference type="RefSeq" id="WP_142039219.1">
    <property type="nucleotide sequence ID" value="NZ_JBHTGS010000001.1"/>
</dbReference>
<gene>
    <name evidence="1" type="ORF">FB566_2534</name>
</gene>
<dbReference type="InParanoid" id="A0A543AWQ8"/>
<keyword evidence="2" id="KW-1185">Reference proteome</keyword>
<comment type="caution">
    <text evidence="1">The sequence shown here is derived from an EMBL/GenBank/DDBJ whole genome shotgun (WGS) entry which is preliminary data.</text>
</comment>
<dbReference type="AlphaFoldDB" id="A0A543AWQ8"/>
<evidence type="ECO:0000313" key="2">
    <source>
        <dbReference type="Proteomes" id="UP000317043"/>
    </source>
</evidence>
<name>A0A543AWQ8_9ACTN</name>
<reference evidence="1 2" key="1">
    <citation type="submission" date="2019-06" db="EMBL/GenBank/DDBJ databases">
        <title>Sequencing the genomes of 1000 actinobacteria strains.</title>
        <authorList>
            <person name="Klenk H.-P."/>
        </authorList>
    </citation>
    <scope>NUCLEOTIDE SEQUENCE [LARGE SCALE GENOMIC DNA]</scope>
    <source>
        <strain evidence="1 2">DSM 45928</strain>
    </source>
</reference>
<accession>A0A543AWQ8</accession>
<evidence type="ECO:0000313" key="1">
    <source>
        <dbReference type="EMBL" id="TQL76990.1"/>
    </source>
</evidence>
<dbReference type="Proteomes" id="UP000317043">
    <property type="component" value="Unassembled WGS sequence"/>
</dbReference>
<dbReference type="EMBL" id="VFOW01000001">
    <property type="protein sequence ID" value="TQL76990.1"/>
    <property type="molecule type" value="Genomic_DNA"/>
</dbReference>
<organism evidence="1 2">
    <name type="scientific">Stackebrandtia endophytica</name>
    <dbReference type="NCBI Taxonomy" id="1496996"/>
    <lineage>
        <taxon>Bacteria</taxon>
        <taxon>Bacillati</taxon>
        <taxon>Actinomycetota</taxon>
        <taxon>Actinomycetes</taxon>
        <taxon>Glycomycetales</taxon>
        <taxon>Glycomycetaceae</taxon>
        <taxon>Stackebrandtia</taxon>
    </lineage>
</organism>
<dbReference type="OrthoDB" id="9901706at2"/>